<evidence type="ECO:0000259" key="9">
    <source>
        <dbReference type="Pfam" id="PF13231"/>
    </source>
</evidence>
<keyword evidence="2" id="KW-1003">Cell membrane</keyword>
<dbReference type="GO" id="GO:0016763">
    <property type="term" value="F:pentosyltransferase activity"/>
    <property type="evidence" value="ECO:0007669"/>
    <property type="project" value="TreeGrafter"/>
</dbReference>
<evidence type="ECO:0000313" key="11">
    <source>
        <dbReference type="EMBL" id="ROR40257.1"/>
    </source>
</evidence>
<accession>A0AAJ4RD95</accession>
<dbReference type="PANTHER" id="PTHR33908:SF3">
    <property type="entry name" value="UNDECAPRENYL PHOSPHATE-ALPHA-4-AMINO-4-DEOXY-L-ARABINOSE ARABINOSYL TRANSFERASE"/>
    <property type="match status" value="1"/>
</dbReference>
<reference evidence="13" key="1">
    <citation type="submission" date="2018-03" db="EMBL/GenBank/DDBJ databases">
        <title>A comparative analysis of the Nautiliaceae.</title>
        <authorList>
            <person name="Grosche A."/>
            <person name="Smedile F."/>
            <person name="Vetriani C."/>
        </authorList>
    </citation>
    <scope>NUCLEOTIDE SEQUENCE [LARGE SCALE GENOMIC DNA]</scope>
    <source>
        <strain evidence="13">TB6</strain>
    </source>
</reference>
<dbReference type="GO" id="GO:0010041">
    <property type="term" value="P:response to iron(III) ion"/>
    <property type="evidence" value="ECO:0007669"/>
    <property type="project" value="TreeGrafter"/>
</dbReference>
<feature type="transmembrane region" description="Helical" evidence="8">
    <location>
        <begin position="7"/>
        <end position="27"/>
    </location>
</feature>
<feature type="transmembrane region" description="Helical" evidence="8">
    <location>
        <begin position="107"/>
        <end position="127"/>
    </location>
</feature>
<feature type="transmembrane region" description="Helical" evidence="8">
    <location>
        <begin position="254"/>
        <end position="277"/>
    </location>
</feature>
<dbReference type="Proteomes" id="UP000298805">
    <property type="component" value="Chromosome"/>
</dbReference>
<reference evidence="10" key="3">
    <citation type="submission" date="2019-06" db="EMBL/GenBank/DDBJ databases">
        <title>A comparative analysis of the Nautiliaceae.</title>
        <authorList>
            <person name="Grosche A."/>
            <person name="Smedile F."/>
            <person name="Vetriani C."/>
        </authorList>
    </citation>
    <scope>NUCLEOTIDE SEQUENCE</scope>
    <source>
        <strain evidence="10">TB6</strain>
    </source>
</reference>
<feature type="transmembrane region" description="Helical" evidence="8">
    <location>
        <begin position="84"/>
        <end position="101"/>
    </location>
</feature>
<gene>
    <name evidence="10" type="ORF">C6V80_00885</name>
    <name evidence="11" type="ORF">EDC58_1247</name>
</gene>
<evidence type="ECO:0000256" key="5">
    <source>
        <dbReference type="ARBA" id="ARBA00022692"/>
    </source>
</evidence>
<evidence type="ECO:0000256" key="4">
    <source>
        <dbReference type="ARBA" id="ARBA00022679"/>
    </source>
</evidence>
<feature type="transmembrane region" description="Helical" evidence="8">
    <location>
        <begin position="289"/>
        <end position="308"/>
    </location>
</feature>
<keyword evidence="13" id="KW-1185">Reference proteome</keyword>
<dbReference type="Proteomes" id="UP000272781">
    <property type="component" value="Unassembled WGS sequence"/>
</dbReference>
<proteinExistence type="predicted"/>
<evidence type="ECO:0000256" key="8">
    <source>
        <dbReference type="SAM" id="Phobius"/>
    </source>
</evidence>
<evidence type="ECO:0000256" key="7">
    <source>
        <dbReference type="ARBA" id="ARBA00023136"/>
    </source>
</evidence>
<keyword evidence="4 11" id="KW-0808">Transferase</keyword>
<evidence type="ECO:0000256" key="3">
    <source>
        <dbReference type="ARBA" id="ARBA00022676"/>
    </source>
</evidence>
<feature type="transmembrane region" description="Helical" evidence="8">
    <location>
        <begin position="62"/>
        <end position="77"/>
    </location>
</feature>
<dbReference type="EMBL" id="CP027432">
    <property type="protein sequence ID" value="QCI27565.1"/>
    <property type="molecule type" value="Genomic_DNA"/>
</dbReference>
<protein>
    <submittedName>
        <fullName evidence="11">4-amino-4-deoxy-L-arabinose transferase-like glycosyltransferase</fullName>
    </submittedName>
    <submittedName>
        <fullName evidence="10">Glycosyltransferase family 39 protein</fullName>
    </submittedName>
</protein>
<name>A0AAJ4RD95_9BACT</name>
<evidence type="ECO:0000313" key="10">
    <source>
        <dbReference type="EMBL" id="QCI27565.1"/>
    </source>
</evidence>
<feature type="transmembrane region" description="Helical" evidence="8">
    <location>
        <begin position="379"/>
        <end position="396"/>
    </location>
</feature>
<evidence type="ECO:0000256" key="1">
    <source>
        <dbReference type="ARBA" id="ARBA00004651"/>
    </source>
</evidence>
<keyword evidence="7 8" id="KW-0472">Membrane</keyword>
<dbReference type="InterPro" id="IPR050297">
    <property type="entry name" value="LipidA_mod_glycosyltrf_83"/>
</dbReference>
<feature type="transmembrane region" description="Helical" evidence="8">
    <location>
        <begin position="403"/>
        <end position="421"/>
    </location>
</feature>
<comment type="subcellular location">
    <subcellularLocation>
        <location evidence="1">Cell membrane</location>
        <topology evidence="1">Multi-pass membrane protein</topology>
    </subcellularLocation>
</comment>
<feature type="transmembrane region" description="Helical" evidence="8">
    <location>
        <begin position="337"/>
        <end position="359"/>
    </location>
</feature>
<keyword evidence="3" id="KW-0328">Glycosyltransferase</keyword>
<dbReference type="Pfam" id="PF13231">
    <property type="entry name" value="PMT_2"/>
    <property type="match status" value="1"/>
</dbReference>
<feature type="transmembrane region" description="Helical" evidence="8">
    <location>
        <begin position="314"/>
        <end position="330"/>
    </location>
</feature>
<dbReference type="EMBL" id="RJVK01000002">
    <property type="protein sequence ID" value="ROR40257.1"/>
    <property type="molecule type" value="Genomic_DNA"/>
</dbReference>
<feature type="transmembrane region" description="Helical" evidence="8">
    <location>
        <begin position="158"/>
        <end position="191"/>
    </location>
</feature>
<feature type="transmembrane region" description="Helical" evidence="8">
    <location>
        <begin position="203"/>
        <end position="220"/>
    </location>
</feature>
<evidence type="ECO:0000313" key="13">
    <source>
        <dbReference type="Proteomes" id="UP000298805"/>
    </source>
</evidence>
<dbReference type="GO" id="GO:0005886">
    <property type="term" value="C:plasma membrane"/>
    <property type="evidence" value="ECO:0007669"/>
    <property type="project" value="UniProtKB-SubCell"/>
</dbReference>
<keyword evidence="6 8" id="KW-1133">Transmembrane helix</keyword>
<dbReference type="RefSeq" id="WP_123352637.1">
    <property type="nucleotide sequence ID" value="NZ_CP027432.2"/>
</dbReference>
<dbReference type="InterPro" id="IPR038731">
    <property type="entry name" value="RgtA/B/C-like"/>
</dbReference>
<organism evidence="11 12">
    <name type="scientific">Caminibacter pacificus</name>
    <dbReference type="NCBI Taxonomy" id="1424653"/>
    <lineage>
        <taxon>Bacteria</taxon>
        <taxon>Pseudomonadati</taxon>
        <taxon>Campylobacterota</taxon>
        <taxon>Epsilonproteobacteria</taxon>
        <taxon>Nautiliales</taxon>
        <taxon>Nautiliaceae</taxon>
        <taxon>Caminibacter</taxon>
    </lineage>
</organism>
<evidence type="ECO:0000313" key="12">
    <source>
        <dbReference type="Proteomes" id="UP000272781"/>
    </source>
</evidence>
<dbReference type="PANTHER" id="PTHR33908">
    <property type="entry name" value="MANNOSYLTRANSFERASE YKCB-RELATED"/>
    <property type="match status" value="1"/>
</dbReference>
<sequence>MEKRLKIALFLAIAINFFFTLHLTPLFNLDEGAFSEATREMLKNHDFITTYLNGALRFDKPILIYWFQALSVTIFGLNEFALRLPSALAATFWAFGIYWFAKKIFDEKIGVLSAFFMVTALQIGLIAKAAIADALLNMFIAFSMFSLYLYIQNQNKKYLYFTFAFIGFGFLTKGPVAVLIPLATFFIYSLIKKDFKFFLKTTFDLKGIVLFLIIALPWYIAEYTAQGDKFIKGFFLKHNIDRFETSLEKHKGSLFYYIPVILIGMLPWTSLLLKYLTKLKNYLKEQNDFFLFGSIWFFFVFIFFSLSGTKLPHYVIYGYTPVFIFMGVAFKELKSEFLYSLPLILFVLALLILPSFALNLTKNKEAVIAIKTIMPLFNIWYYISLGAVLILSLLKLGKENKTIILGFSMVFILNYVGWIYAHARAIPVKQAAIFAKKHNIKNVYLETNLPSFSVYFDKITPRKKAKKGEVALIKSKNTKGYKVLFKKGLVALGVKE</sequence>
<dbReference type="GO" id="GO:0009103">
    <property type="term" value="P:lipopolysaccharide biosynthetic process"/>
    <property type="evidence" value="ECO:0007669"/>
    <property type="project" value="UniProtKB-ARBA"/>
</dbReference>
<evidence type="ECO:0000256" key="6">
    <source>
        <dbReference type="ARBA" id="ARBA00022989"/>
    </source>
</evidence>
<reference evidence="11 12" key="2">
    <citation type="submission" date="2018-11" db="EMBL/GenBank/DDBJ databases">
        <title>Genomic Encyclopedia of Type Strains, Phase IV (KMG-IV): sequencing the most valuable type-strain genomes for metagenomic binning, comparative biology and taxonomic classification.</title>
        <authorList>
            <person name="Goeker M."/>
        </authorList>
    </citation>
    <scope>NUCLEOTIDE SEQUENCE [LARGE SCALE GENOMIC DNA]</scope>
    <source>
        <strain evidence="11 12">DSM 27783</strain>
    </source>
</reference>
<dbReference type="AlphaFoldDB" id="A0AAJ4RD95"/>
<feature type="transmembrane region" description="Helical" evidence="8">
    <location>
        <begin position="134"/>
        <end position="152"/>
    </location>
</feature>
<keyword evidence="5 8" id="KW-0812">Transmembrane</keyword>
<evidence type="ECO:0000256" key="2">
    <source>
        <dbReference type="ARBA" id="ARBA00022475"/>
    </source>
</evidence>
<feature type="domain" description="Glycosyltransferase RgtA/B/C/D-like" evidence="9">
    <location>
        <begin position="59"/>
        <end position="219"/>
    </location>
</feature>